<dbReference type="RefSeq" id="WP_013865504.1">
    <property type="nucleotide sequence ID" value="NC_015635.1"/>
</dbReference>
<dbReference type="AlphaFoldDB" id="F5XEC7"/>
<dbReference type="eggNOG" id="ENOG50336YY">
    <property type="taxonomic scope" value="Bacteria"/>
</dbReference>
<keyword evidence="3" id="KW-1185">Reference proteome</keyword>
<evidence type="ECO:0000313" key="3">
    <source>
        <dbReference type="Proteomes" id="UP000007947"/>
    </source>
</evidence>
<reference evidence="2 3" key="1">
    <citation type="submission" date="2011-05" db="EMBL/GenBank/DDBJ databases">
        <title>Whole genome sequence of Microlunatus phosphovorus NM-1.</title>
        <authorList>
            <person name="Hosoyama A."/>
            <person name="Sasaki K."/>
            <person name="Harada T."/>
            <person name="Igarashi R."/>
            <person name="Kawakoshi A."/>
            <person name="Sasagawa M."/>
            <person name="Fukada J."/>
            <person name="Nakamura S."/>
            <person name="Katano Y."/>
            <person name="Hanada S."/>
            <person name="Kamagata Y."/>
            <person name="Nakamura N."/>
            <person name="Yamazaki S."/>
            <person name="Fujita N."/>
        </authorList>
    </citation>
    <scope>NUCLEOTIDE SEQUENCE [LARGE SCALE GENOMIC DNA]</scope>
    <source>
        <strain evidence="3">ATCC 700054 / DSM 10555 / JCM 9379 / NBRC 101784 / NCIMB 13414 / VKM Ac-1990 / NM-1</strain>
    </source>
</reference>
<name>F5XEC7_MICPN</name>
<evidence type="ECO:0008006" key="4">
    <source>
        <dbReference type="Google" id="ProtNLM"/>
    </source>
</evidence>
<dbReference type="KEGG" id="mph:MLP_46610"/>
<dbReference type="Proteomes" id="UP000007947">
    <property type="component" value="Chromosome"/>
</dbReference>
<organism evidence="2 3">
    <name type="scientific">Microlunatus phosphovorus (strain ATCC 700054 / DSM 10555 / JCM 9379 / NBRC 101784 / NCIMB 13414 / VKM Ac-1990 / NM-1)</name>
    <dbReference type="NCBI Taxonomy" id="1032480"/>
    <lineage>
        <taxon>Bacteria</taxon>
        <taxon>Bacillati</taxon>
        <taxon>Actinomycetota</taxon>
        <taxon>Actinomycetes</taxon>
        <taxon>Propionibacteriales</taxon>
        <taxon>Propionibacteriaceae</taxon>
        <taxon>Microlunatus</taxon>
    </lineage>
</organism>
<gene>
    <name evidence="2" type="ordered locus">MLP_46610</name>
</gene>
<evidence type="ECO:0000313" key="2">
    <source>
        <dbReference type="EMBL" id="BAK37675.1"/>
    </source>
</evidence>
<protein>
    <recommendedName>
        <fullName evidence="4">Lipoprotein</fullName>
    </recommendedName>
</protein>
<feature type="signal peptide" evidence="1">
    <location>
        <begin position="1"/>
        <end position="22"/>
    </location>
</feature>
<evidence type="ECO:0000256" key="1">
    <source>
        <dbReference type="SAM" id="SignalP"/>
    </source>
</evidence>
<dbReference type="HOGENOM" id="CLU_076360_0_0_11"/>
<dbReference type="OrthoDB" id="3698271at2"/>
<keyword evidence="1" id="KW-0732">Signal</keyword>
<accession>F5XEC7</accession>
<proteinExistence type="predicted"/>
<sequence>MLKRSAAVLAGLLLIVTGSWYAAGQAWAGGPTSVLIVSPGTGEATGLHTNGARYQRLVDAVGAYQAPAGPTDSPASVMQDCSDCQIRLTWMIHDMTVWRIDRVYLTADDGLWLQSVSTEAGGGNLLDRPAHWQRPSDPEALLALLRESGVLSQPAEAGNGSVATDQAAAPIAGTPAAPLGLTALGSGILGVAIGLTGGRLVRRRHSAADRVVLSG</sequence>
<feature type="chain" id="PRO_5003328713" description="Lipoprotein" evidence="1">
    <location>
        <begin position="23"/>
        <end position="215"/>
    </location>
</feature>
<dbReference type="EMBL" id="AP012204">
    <property type="protein sequence ID" value="BAK37675.1"/>
    <property type="molecule type" value="Genomic_DNA"/>
</dbReference>